<keyword evidence="3" id="KW-1185">Reference proteome</keyword>
<evidence type="ECO:0000313" key="2">
    <source>
        <dbReference type="EMBL" id="PFG27317.1"/>
    </source>
</evidence>
<dbReference type="Gene3D" id="1.10.30.50">
    <property type="match status" value="1"/>
</dbReference>
<dbReference type="RefSeq" id="WP_098388742.1">
    <property type="nucleotide sequence ID" value="NZ_LS483464.1"/>
</dbReference>
<dbReference type="GO" id="GO:0004519">
    <property type="term" value="F:endonuclease activity"/>
    <property type="evidence" value="ECO:0007669"/>
    <property type="project" value="UniProtKB-KW"/>
</dbReference>
<dbReference type="Proteomes" id="UP000221653">
    <property type="component" value="Unassembled WGS sequence"/>
</dbReference>
<name>A0A2A9DKN8_9CORY</name>
<evidence type="ECO:0000259" key="1">
    <source>
        <dbReference type="Pfam" id="PF01844"/>
    </source>
</evidence>
<dbReference type="GO" id="GO:0008270">
    <property type="term" value="F:zinc ion binding"/>
    <property type="evidence" value="ECO:0007669"/>
    <property type="project" value="InterPro"/>
</dbReference>
<feature type="domain" description="HNH" evidence="1">
    <location>
        <begin position="305"/>
        <end position="349"/>
    </location>
</feature>
<evidence type="ECO:0000313" key="3">
    <source>
        <dbReference type="Proteomes" id="UP000221653"/>
    </source>
</evidence>
<dbReference type="AlphaFoldDB" id="A0A2A9DKN8"/>
<proteinExistence type="predicted"/>
<reference evidence="2 3" key="1">
    <citation type="submission" date="2017-10" db="EMBL/GenBank/DDBJ databases">
        <title>Sequencing the genomes of 1000 actinobacteria strains.</title>
        <authorList>
            <person name="Klenk H.-P."/>
        </authorList>
    </citation>
    <scope>NUCLEOTIDE SEQUENCE [LARGE SCALE GENOMIC DNA]</scope>
    <source>
        <strain evidence="2 3">DSM 20688</strain>
    </source>
</reference>
<dbReference type="CDD" id="cd00085">
    <property type="entry name" value="HNHc"/>
    <property type="match status" value="1"/>
</dbReference>
<keyword evidence="2" id="KW-0255">Endonuclease</keyword>
<dbReference type="GO" id="GO:0003676">
    <property type="term" value="F:nucleic acid binding"/>
    <property type="evidence" value="ECO:0007669"/>
    <property type="project" value="InterPro"/>
</dbReference>
<sequence>MQLTDLPRHIRRRPGVNPPAFFCRSDQTDKTAVLLEDARRIEFMALEHLMPKGHEPLRDVLKRLKAVTNFSEGRAKRILIVGMDILYRLPRVLDLQRQLHLLDTEHIGMLASVFEAAEADTFDAIDHQLEKLLTPTMPRQAFPDYTALRKKLTTILVATNPHLKEEPTREELPPFDLDLPGEDDQDGDGIANLRAELTKPDGLILEEAIRKIAARYSCSRQEAFHKLLFDNITVNLTLNVYQTQDIPDAPAWVSGIGWMTGALRDELLGKVTATRDLADYKDVVSNSYTPSAGIKAYLEGRDGTCGLPGCMTPAHRCQKDHRVEYAEGGPTSANNMVDLCSSDHNHKTHGGLHYVLDPETGTTMWLHTDGTFEVGLATGPLSPQGKWEAMTIAQYRTERAARARHARRK</sequence>
<keyword evidence="2" id="KW-0378">Hydrolase</keyword>
<gene>
    <name evidence="2" type="ORF">ATK06_0372</name>
</gene>
<accession>A0A2A9DKN8</accession>
<keyword evidence="2" id="KW-0540">Nuclease</keyword>
<comment type="caution">
    <text evidence="2">The sequence shown here is derived from an EMBL/GenBank/DDBJ whole genome shotgun (WGS) entry which is preliminary data.</text>
</comment>
<organism evidence="2 3">
    <name type="scientific">Corynebacterium renale</name>
    <dbReference type="NCBI Taxonomy" id="1724"/>
    <lineage>
        <taxon>Bacteria</taxon>
        <taxon>Bacillati</taxon>
        <taxon>Actinomycetota</taxon>
        <taxon>Actinomycetes</taxon>
        <taxon>Mycobacteriales</taxon>
        <taxon>Corynebacteriaceae</taxon>
        <taxon>Corynebacterium</taxon>
    </lineage>
</organism>
<dbReference type="EMBL" id="PDJF01000001">
    <property type="protein sequence ID" value="PFG27317.1"/>
    <property type="molecule type" value="Genomic_DNA"/>
</dbReference>
<dbReference type="Pfam" id="PF01844">
    <property type="entry name" value="HNH"/>
    <property type="match status" value="1"/>
</dbReference>
<protein>
    <submittedName>
        <fullName evidence="2">HNH endonuclease</fullName>
    </submittedName>
</protein>
<dbReference type="InterPro" id="IPR003615">
    <property type="entry name" value="HNH_nuc"/>
</dbReference>
<dbReference type="InterPro" id="IPR002711">
    <property type="entry name" value="HNH"/>
</dbReference>